<dbReference type="GeneID" id="68840426"/>
<organism evidence="3 4">
    <name type="scientific">Chromobacterium vaccinii</name>
    <dbReference type="NCBI Taxonomy" id="1108595"/>
    <lineage>
        <taxon>Bacteria</taxon>
        <taxon>Pseudomonadati</taxon>
        <taxon>Pseudomonadota</taxon>
        <taxon>Betaproteobacteria</taxon>
        <taxon>Neisseriales</taxon>
        <taxon>Chromobacteriaceae</taxon>
        <taxon>Chromobacterium</taxon>
    </lineage>
</organism>
<dbReference type="GO" id="GO:0016491">
    <property type="term" value="F:oxidoreductase activity"/>
    <property type="evidence" value="ECO:0007669"/>
    <property type="project" value="UniProtKB-KW"/>
</dbReference>
<evidence type="ECO:0000256" key="1">
    <source>
        <dbReference type="ARBA" id="ARBA00006484"/>
    </source>
</evidence>
<dbReference type="KEGG" id="cvc:BKX93_04275"/>
<dbReference type="InterPro" id="IPR036291">
    <property type="entry name" value="NAD(P)-bd_dom_sf"/>
</dbReference>
<dbReference type="PANTHER" id="PTHR43477">
    <property type="entry name" value="DIHYDROANTICAPSIN 7-DEHYDROGENASE"/>
    <property type="match status" value="1"/>
</dbReference>
<dbReference type="EMBL" id="CP017707">
    <property type="protein sequence ID" value="AOZ52720.1"/>
    <property type="molecule type" value="Genomic_DNA"/>
</dbReference>
<dbReference type="AlphaFoldDB" id="A0A1D9LN69"/>
<dbReference type="InterPro" id="IPR051122">
    <property type="entry name" value="SDR_DHRS6-like"/>
</dbReference>
<accession>A0A1D9LN69</accession>
<evidence type="ECO:0000256" key="2">
    <source>
        <dbReference type="ARBA" id="ARBA00023002"/>
    </source>
</evidence>
<comment type="similarity">
    <text evidence="1">Belongs to the short-chain dehydrogenases/reductases (SDR) family.</text>
</comment>
<dbReference type="InterPro" id="IPR002347">
    <property type="entry name" value="SDR_fam"/>
</dbReference>
<dbReference type="PANTHER" id="PTHR43477:SF1">
    <property type="entry name" value="DIHYDROANTICAPSIN 7-DEHYDROGENASE"/>
    <property type="match status" value="1"/>
</dbReference>
<reference evidence="3 4" key="1">
    <citation type="submission" date="2016-10" db="EMBL/GenBank/DDBJ databases">
        <title>Chromobacterium muskegensis sp. nov., an insecticidal bacterium isolated from Sphagnum bogs.</title>
        <authorList>
            <person name="Sparks M.E."/>
            <person name="Blackburn M.B."/>
            <person name="Gundersen-Rindal D.E."/>
            <person name="Mitchell A."/>
            <person name="Farrar R."/>
            <person name="Kuhar D."/>
        </authorList>
    </citation>
    <scope>NUCLEOTIDE SEQUENCE [LARGE SCALE GENOMIC DNA]</scope>
    <source>
        <strain evidence="3 4">21-1</strain>
    </source>
</reference>
<sequence>MTQHVLIIGGSAGIGLASAKLLLDRDYRVTIAGRDAGRLEAARARLDGLVAALAMDASDVSALPDAFRRCGPIDHLVLAMGSNKGGGAFAEADLNQVKSGFEEKVYPHFACAQAALPHLAKNGSITFLSAVSAQAALRGTAGLAAANAAVAALAPVLASELRPLRVNAVSPGVVDTEWWNFLPAESRADLFAGFAAATPVGRIGRAEDIADAVAFLIGNGFMTGQTLICDGGIRLGA</sequence>
<keyword evidence="2" id="KW-0560">Oxidoreductase</keyword>
<proteinExistence type="inferred from homology"/>
<dbReference type="Gene3D" id="3.40.50.720">
    <property type="entry name" value="NAD(P)-binding Rossmann-like Domain"/>
    <property type="match status" value="1"/>
</dbReference>
<dbReference type="RefSeq" id="WP_046157009.1">
    <property type="nucleotide sequence ID" value="NZ_CP017707.1"/>
</dbReference>
<dbReference type="SUPFAM" id="SSF51735">
    <property type="entry name" value="NAD(P)-binding Rossmann-fold domains"/>
    <property type="match status" value="1"/>
</dbReference>
<dbReference type="Proteomes" id="UP000178776">
    <property type="component" value="Chromosome"/>
</dbReference>
<name>A0A1D9LN69_9NEIS</name>
<dbReference type="STRING" id="1108595.BKX93_04275"/>
<protein>
    <submittedName>
        <fullName evidence="3">Short-chain dehydrogenase</fullName>
    </submittedName>
</protein>
<dbReference type="Pfam" id="PF13561">
    <property type="entry name" value="adh_short_C2"/>
    <property type="match status" value="1"/>
</dbReference>
<dbReference type="PRINTS" id="PR00081">
    <property type="entry name" value="GDHRDH"/>
</dbReference>
<gene>
    <name evidence="3" type="ORF">BKX93_04275</name>
</gene>
<evidence type="ECO:0000313" key="3">
    <source>
        <dbReference type="EMBL" id="AOZ52720.1"/>
    </source>
</evidence>
<evidence type="ECO:0000313" key="4">
    <source>
        <dbReference type="Proteomes" id="UP000178776"/>
    </source>
</evidence>